<keyword evidence="2" id="KW-1185">Reference proteome</keyword>
<protein>
    <submittedName>
        <fullName evidence="1">Uncharacterized protein</fullName>
    </submittedName>
</protein>
<organism evidence="1 2">
    <name type="scientific">Natronolimnobius baerhuensis</name>
    <dbReference type="NCBI Taxonomy" id="253108"/>
    <lineage>
        <taxon>Archaea</taxon>
        <taxon>Methanobacteriati</taxon>
        <taxon>Methanobacteriota</taxon>
        <taxon>Stenosarchaea group</taxon>
        <taxon>Halobacteria</taxon>
        <taxon>Halobacteriales</taxon>
        <taxon>Natrialbaceae</taxon>
        <taxon>Natronolimnobius</taxon>
    </lineage>
</organism>
<reference evidence="1 2" key="1">
    <citation type="submission" date="2017-02" db="EMBL/GenBank/DDBJ databases">
        <title>Natronthermophilus aegyptiacus gen. nov.,sp. nov., an aerobic, extremely halophilic alkalithermophilic archaeon isolated from the athalassohaline Wadi An Natrun, Egypt.</title>
        <authorList>
            <person name="Zhao B."/>
        </authorList>
    </citation>
    <scope>NUCLEOTIDE SEQUENCE [LARGE SCALE GENOMIC DNA]</scope>
    <source>
        <strain evidence="1 2">CGMCC 1.3597</strain>
    </source>
</reference>
<accession>A0A202E9E4</accession>
<dbReference type="InterPro" id="IPR057175">
    <property type="entry name" value="DUF7853"/>
</dbReference>
<name>A0A202E9E4_9EURY</name>
<evidence type="ECO:0000313" key="1">
    <source>
        <dbReference type="EMBL" id="OVE84847.1"/>
    </source>
</evidence>
<evidence type="ECO:0000313" key="2">
    <source>
        <dbReference type="Proteomes" id="UP000196084"/>
    </source>
</evidence>
<gene>
    <name evidence="1" type="ORF">B2G88_10760</name>
</gene>
<comment type="caution">
    <text evidence="1">The sequence shown here is derived from an EMBL/GenBank/DDBJ whole genome shotgun (WGS) entry which is preliminary data.</text>
</comment>
<dbReference type="OrthoDB" id="205738at2157"/>
<dbReference type="RefSeq" id="WP_054862548.1">
    <property type="nucleotide sequence ID" value="NZ_MWPH01000002.1"/>
</dbReference>
<dbReference type="EMBL" id="MWPH01000002">
    <property type="protein sequence ID" value="OVE84847.1"/>
    <property type="molecule type" value="Genomic_DNA"/>
</dbReference>
<dbReference type="AlphaFoldDB" id="A0A202E9E4"/>
<proteinExistence type="predicted"/>
<dbReference type="Proteomes" id="UP000196084">
    <property type="component" value="Unassembled WGS sequence"/>
</dbReference>
<sequence>MSSQPPEAETYDIDLSRDEQWIVHHALVSYADDQIDDGDTPSSWVLAALETVEFDEENTFTSYQARQLETVLSDYIEREGTPADDAAHGSAVIETLTDRLDLEECADLEAEQ</sequence>
<dbReference type="Pfam" id="PF25251">
    <property type="entry name" value="DUF7853"/>
    <property type="match status" value="1"/>
</dbReference>